<evidence type="ECO:0000313" key="2">
    <source>
        <dbReference type="Proteomes" id="UP000759131"/>
    </source>
</evidence>
<organism evidence="1">
    <name type="scientific">Medioppia subpectinata</name>
    <dbReference type="NCBI Taxonomy" id="1979941"/>
    <lineage>
        <taxon>Eukaryota</taxon>
        <taxon>Metazoa</taxon>
        <taxon>Ecdysozoa</taxon>
        <taxon>Arthropoda</taxon>
        <taxon>Chelicerata</taxon>
        <taxon>Arachnida</taxon>
        <taxon>Acari</taxon>
        <taxon>Acariformes</taxon>
        <taxon>Sarcoptiformes</taxon>
        <taxon>Oribatida</taxon>
        <taxon>Brachypylina</taxon>
        <taxon>Oppioidea</taxon>
        <taxon>Oppiidae</taxon>
        <taxon>Medioppia</taxon>
    </lineage>
</organism>
<dbReference type="EMBL" id="CAJPIZ010003864">
    <property type="protein sequence ID" value="CAG2106909.1"/>
    <property type="molecule type" value="Genomic_DNA"/>
</dbReference>
<dbReference type="AlphaFoldDB" id="A0A7R9PZE7"/>
<dbReference type="Proteomes" id="UP000759131">
    <property type="component" value="Unassembled WGS sequence"/>
</dbReference>
<protein>
    <submittedName>
        <fullName evidence="1">Uncharacterized protein</fullName>
    </submittedName>
</protein>
<evidence type="ECO:0000313" key="1">
    <source>
        <dbReference type="EMBL" id="CAD7626479.1"/>
    </source>
</evidence>
<name>A0A7R9PZE7_9ACAR</name>
<gene>
    <name evidence="1" type="ORF">OSB1V03_LOCUS6912</name>
</gene>
<keyword evidence="2" id="KW-1185">Reference proteome</keyword>
<dbReference type="EMBL" id="OC858439">
    <property type="protein sequence ID" value="CAD7626479.1"/>
    <property type="molecule type" value="Genomic_DNA"/>
</dbReference>
<sequence length="552" mass="59360">MNPDGPCRCTINGTHCGYRANEDISAVTNQAPLTGQCKPKGLYNCAAADTAANLYTECAYCEGIYQVYGKDKCDNNGGCLCTGKAGMFCYDKNMNSNNGLEEKCRSSSMYRCFGTSGHLAQYVLHYEECRCGLLMGHHCGNRAYVDSPDGHVLSGNCTKKAIYECSEPRGLAKLIETCSICAEPANTYGDDYCNKDAHCLCTERTGSLCSADSNSKLKGTCNPNAIYQCNKANEKAVFVQHCRECYQNEPGLAKCTGTCGCGDVLGQHCGIRTGDDEFSTKPILSGNCLPNRLYNCLESGQNSHFANDKCECGKPLGSHCGSRVGQPTEYGPLLTGECEKNGLYMCRVSNTKARLMSKCDNSCEQNPGTGNDLCDDHGSILDNKPLILIYGNDVDVNAQANECACGSVAGNLCGSVANKQTIHGIVLKGNCLKNGFYYCPYRQAKAVLYKVCPNCHVSARPGYDWCQSEYIPDPVLCQCGGVAGDHCGVRVNVPGANGDLTLTGECRNDGYYHCKAGEVGQAQLKFVCPICTVNDGDGLDTCDSTFFAKQSQ</sequence>
<reference evidence="1" key="1">
    <citation type="submission" date="2020-11" db="EMBL/GenBank/DDBJ databases">
        <authorList>
            <person name="Tran Van P."/>
        </authorList>
    </citation>
    <scope>NUCLEOTIDE SEQUENCE</scope>
</reference>
<accession>A0A7R9PZE7</accession>
<proteinExistence type="predicted"/>
<dbReference type="OrthoDB" id="2447511at2759"/>